<feature type="region of interest" description="Disordered" evidence="1">
    <location>
        <begin position="34"/>
        <end position="59"/>
    </location>
</feature>
<reference evidence="2 3" key="1">
    <citation type="submission" date="2018-12" db="EMBL/GenBank/DDBJ databases">
        <title>Complete genome sequence of Flaviflexus sp. H23T48.</title>
        <authorList>
            <person name="Bae J.-W."/>
            <person name="Lee J.-Y."/>
        </authorList>
    </citation>
    <scope>NUCLEOTIDE SEQUENCE [LARGE SCALE GENOMIC DNA]</scope>
    <source>
        <strain evidence="2 3">H23T48</strain>
    </source>
</reference>
<sequence>MAEGQAEPHSRSIDDIAKELEVQVEGLTNSRSAVNEECNETVPERPKGAPALPVDTANS</sequence>
<name>A0A3S9PWA5_9ACTO</name>
<evidence type="ECO:0000256" key="1">
    <source>
        <dbReference type="SAM" id="MobiDB-lite"/>
    </source>
</evidence>
<accession>A0A3S9PWA5</accession>
<protein>
    <submittedName>
        <fullName evidence="2">Uncharacterized protein</fullName>
    </submittedName>
</protein>
<keyword evidence="3" id="KW-1185">Reference proteome</keyword>
<gene>
    <name evidence="2" type="ORF">EJ997_03625</name>
</gene>
<dbReference type="AlphaFoldDB" id="A0A3S9PWA5"/>
<organism evidence="2 3">
    <name type="scientific">Flaviflexus ciconiae</name>
    <dbReference type="NCBI Taxonomy" id="2496867"/>
    <lineage>
        <taxon>Bacteria</taxon>
        <taxon>Bacillati</taxon>
        <taxon>Actinomycetota</taxon>
        <taxon>Actinomycetes</taxon>
        <taxon>Actinomycetales</taxon>
        <taxon>Actinomycetaceae</taxon>
        <taxon>Flaviflexus</taxon>
    </lineage>
</organism>
<dbReference type="EMBL" id="CP034593">
    <property type="protein sequence ID" value="AZQ76572.1"/>
    <property type="molecule type" value="Genomic_DNA"/>
</dbReference>
<evidence type="ECO:0000313" key="2">
    <source>
        <dbReference type="EMBL" id="AZQ76572.1"/>
    </source>
</evidence>
<dbReference type="KEGG" id="flh:EJ997_03625"/>
<dbReference type="Proteomes" id="UP000280344">
    <property type="component" value="Chromosome"/>
</dbReference>
<proteinExistence type="predicted"/>
<evidence type="ECO:0000313" key="3">
    <source>
        <dbReference type="Proteomes" id="UP000280344"/>
    </source>
</evidence>
<dbReference type="RefSeq" id="WP_126703380.1">
    <property type="nucleotide sequence ID" value="NZ_CP034593.1"/>
</dbReference>